<dbReference type="Gene3D" id="3.40.10.10">
    <property type="entry name" value="DNA Methylphosphotriester Repair Domain"/>
    <property type="match status" value="1"/>
</dbReference>
<organism evidence="11 12">
    <name type="scientific">Brumicola blandensis</name>
    <dbReference type="NCBI Taxonomy" id="3075611"/>
    <lineage>
        <taxon>Bacteria</taxon>
        <taxon>Pseudomonadati</taxon>
        <taxon>Pseudomonadota</taxon>
        <taxon>Gammaproteobacteria</taxon>
        <taxon>Alteromonadales</taxon>
        <taxon>Alteromonadaceae</taxon>
        <taxon>Brumicola</taxon>
    </lineage>
</organism>
<dbReference type="InterPro" id="IPR009057">
    <property type="entry name" value="Homeodomain-like_sf"/>
</dbReference>
<dbReference type="GO" id="GO:0032259">
    <property type="term" value="P:methylation"/>
    <property type="evidence" value="ECO:0007669"/>
    <property type="project" value="UniProtKB-KW"/>
</dbReference>
<keyword evidence="12" id="KW-1185">Reference proteome</keyword>
<keyword evidence="7" id="KW-0010">Activator</keyword>
<dbReference type="InterPro" id="IPR004026">
    <property type="entry name" value="Ada_DNA_repair_Zn-bd"/>
</dbReference>
<dbReference type="Gene3D" id="1.10.1670.10">
    <property type="entry name" value="Helix-hairpin-Helix base-excision DNA repair enzymes (C-terminal)"/>
    <property type="match status" value="1"/>
</dbReference>
<dbReference type="GO" id="GO:0032993">
    <property type="term" value="C:protein-DNA complex"/>
    <property type="evidence" value="ECO:0007669"/>
    <property type="project" value="TreeGrafter"/>
</dbReference>
<keyword evidence="6" id="KW-0805">Transcription regulation</keyword>
<dbReference type="GO" id="GO:0005737">
    <property type="term" value="C:cytoplasm"/>
    <property type="evidence" value="ECO:0007669"/>
    <property type="project" value="TreeGrafter"/>
</dbReference>
<dbReference type="GO" id="GO:0008725">
    <property type="term" value="F:DNA-3-methyladenine glycosylase activity"/>
    <property type="evidence" value="ECO:0007669"/>
    <property type="project" value="TreeGrafter"/>
</dbReference>
<dbReference type="PANTHER" id="PTHR43003">
    <property type="entry name" value="DNA-3-METHYLADENINE GLYCOSYLASE"/>
    <property type="match status" value="1"/>
</dbReference>
<dbReference type="InterPro" id="IPR037046">
    <property type="entry name" value="AlkA_N_sf"/>
</dbReference>
<keyword evidence="4" id="KW-0808">Transferase</keyword>
<dbReference type="EMBL" id="JAVRIE010000005">
    <property type="protein sequence ID" value="MDT0583346.1"/>
    <property type="molecule type" value="Genomic_DNA"/>
</dbReference>
<dbReference type="InterPro" id="IPR035451">
    <property type="entry name" value="Ada-like_dom_sf"/>
</dbReference>
<dbReference type="GO" id="GO:0003700">
    <property type="term" value="F:DNA-binding transcription factor activity"/>
    <property type="evidence" value="ECO:0007669"/>
    <property type="project" value="InterPro"/>
</dbReference>
<dbReference type="InterPro" id="IPR011257">
    <property type="entry name" value="DNA_glycosylase"/>
</dbReference>
<reference evidence="11 12" key="1">
    <citation type="submission" date="2023-09" db="EMBL/GenBank/DDBJ databases">
        <authorList>
            <person name="Rey-Velasco X."/>
        </authorList>
    </citation>
    <scope>NUCLEOTIDE SEQUENCE [LARGE SCALE GENOMIC DNA]</scope>
    <source>
        <strain evidence="11 12">W409</strain>
    </source>
</reference>
<dbReference type="SMART" id="SM00342">
    <property type="entry name" value="HTH_ARAC"/>
    <property type="match status" value="1"/>
</dbReference>
<dbReference type="RefSeq" id="WP_311362121.1">
    <property type="nucleotide sequence ID" value="NZ_JAVRIE010000005.1"/>
</dbReference>
<dbReference type="GO" id="GO:0008168">
    <property type="term" value="F:methyltransferase activity"/>
    <property type="evidence" value="ECO:0007669"/>
    <property type="project" value="UniProtKB-KW"/>
</dbReference>
<evidence type="ECO:0000256" key="9">
    <source>
        <dbReference type="ARBA" id="ARBA00023204"/>
    </source>
</evidence>
<dbReference type="AlphaFoldDB" id="A0AAW8R237"/>
<dbReference type="GO" id="GO:0043565">
    <property type="term" value="F:sequence-specific DNA binding"/>
    <property type="evidence" value="ECO:0007669"/>
    <property type="project" value="InterPro"/>
</dbReference>
<dbReference type="InterPro" id="IPR051912">
    <property type="entry name" value="Alkylbase_DNA_Glycosylase/TA"/>
</dbReference>
<gene>
    <name evidence="11" type="ORF">RM544_12410</name>
</gene>
<evidence type="ECO:0000256" key="2">
    <source>
        <dbReference type="ARBA" id="ARBA00001947"/>
    </source>
</evidence>
<dbReference type="Pfam" id="PF02805">
    <property type="entry name" value="Ada_Zn_binding"/>
    <property type="match status" value="1"/>
</dbReference>
<dbReference type="SUPFAM" id="SSF55945">
    <property type="entry name" value="TATA-box binding protein-like"/>
    <property type="match status" value="1"/>
</dbReference>
<keyword evidence="4" id="KW-0489">Methyltransferase</keyword>
<dbReference type="SUPFAM" id="SSF48150">
    <property type="entry name" value="DNA-glycosylase"/>
    <property type="match status" value="1"/>
</dbReference>
<dbReference type="Gene3D" id="1.10.10.60">
    <property type="entry name" value="Homeodomain-like"/>
    <property type="match status" value="2"/>
</dbReference>
<dbReference type="GO" id="GO:0032131">
    <property type="term" value="F:alkylated DNA binding"/>
    <property type="evidence" value="ECO:0007669"/>
    <property type="project" value="TreeGrafter"/>
</dbReference>
<protein>
    <recommendedName>
        <fullName evidence="3">DNA-3-methyladenine glycosylase II</fullName>
        <ecNumber evidence="3">3.2.2.21</ecNumber>
    </recommendedName>
</protein>
<evidence type="ECO:0000256" key="7">
    <source>
        <dbReference type="ARBA" id="ARBA00023159"/>
    </source>
</evidence>
<keyword evidence="8" id="KW-0804">Transcription</keyword>
<dbReference type="Pfam" id="PF06029">
    <property type="entry name" value="AlkA_N"/>
    <property type="match status" value="1"/>
</dbReference>
<evidence type="ECO:0000256" key="5">
    <source>
        <dbReference type="ARBA" id="ARBA00022763"/>
    </source>
</evidence>
<proteinExistence type="predicted"/>
<evidence type="ECO:0000256" key="4">
    <source>
        <dbReference type="ARBA" id="ARBA00022603"/>
    </source>
</evidence>
<name>A0AAW8R237_9ALTE</name>
<dbReference type="SUPFAM" id="SSF57884">
    <property type="entry name" value="Ada DNA repair protein, N-terminal domain (N-Ada 10)"/>
    <property type="match status" value="1"/>
</dbReference>
<dbReference type="InterPro" id="IPR003265">
    <property type="entry name" value="HhH-GPD_domain"/>
</dbReference>
<dbReference type="GO" id="GO:0043916">
    <property type="term" value="F:DNA-7-methylguanine glycosylase activity"/>
    <property type="evidence" value="ECO:0007669"/>
    <property type="project" value="TreeGrafter"/>
</dbReference>
<evidence type="ECO:0000256" key="6">
    <source>
        <dbReference type="ARBA" id="ARBA00023015"/>
    </source>
</evidence>
<dbReference type="InterPro" id="IPR010316">
    <property type="entry name" value="AlkA_N"/>
</dbReference>
<dbReference type="GO" id="GO:0006307">
    <property type="term" value="P:DNA alkylation repair"/>
    <property type="evidence" value="ECO:0007669"/>
    <property type="project" value="TreeGrafter"/>
</dbReference>
<feature type="domain" description="HTH araC/xylS-type" evidence="10">
    <location>
        <begin position="112"/>
        <end position="212"/>
    </location>
</feature>
<comment type="caution">
    <text evidence="11">The sequence shown here is derived from an EMBL/GenBank/DDBJ whole genome shotgun (WGS) entry which is preliminary data.</text>
</comment>
<dbReference type="InterPro" id="IPR018060">
    <property type="entry name" value="HTH_AraC"/>
</dbReference>
<evidence type="ECO:0000259" key="10">
    <source>
        <dbReference type="PROSITE" id="PS01124"/>
    </source>
</evidence>
<dbReference type="Pfam" id="PF12833">
    <property type="entry name" value="HTH_18"/>
    <property type="match status" value="1"/>
</dbReference>
<dbReference type="EC" id="3.2.2.21" evidence="3"/>
<evidence type="ECO:0000256" key="1">
    <source>
        <dbReference type="ARBA" id="ARBA00000086"/>
    </source>
</evidence>
<dbReference type="SUPFAM" id="SSF46689">
    <property type="entry name" value="Homeodomain-like"/>
    <property type="match status" value="1"/>
</dbReference>
<dbReference type="PROSITE" id="PS01124">
    <property type="entry name" value="HTH_ARAC_FAMILY_2"/>
    <property type="match status" value="1"/>
</dbReference>
<comment type="cofactor">
    <cofactor evidence="2">
        <name>Zn(2+)</name>
        <dbReference type="ChEBI" id="CHEBI:29105"/>
    </cofactor>
</comment>
<comment type="catalytic activity">
    <reaction evidence="1">
        <text>Hydrolysis of alkylated DNA, releasing 3-methyladenine, 3-methylguanine, 7-methylguanine and 7-methyladenine.</text>
        <dbReference type="EC" id="3.2.2.21"/>
    </reaction>
</comment>
<dbReference type="PANTHER" id="PTHR43003:SF13">
    <property type="entry name" value="DNA-3-METHYLADENINE GLYCOSYLASE 2"/>
    <property type="match status" value="1"/>
</dbReference>
<dbReference type="Gene3D" id="1.10.340.30">
    <property type="entry name" value="Hypothetical protein, domain 2"/>
    <property type="match status" value="1"/>
</dbReference>
<evidence type="ECO:0000256" key="3">
    <source>
        <dbReference type="ARBA" id="ARBA00012000"/>
    </source>
</evidence>
<dbReference type="SMART" id="SM01009">
    <property type="entry name" value="AlkA_N"/>
    <property type="match status" value="1"/>
</dbReference>
<sequence length="500" mass="56453">MSSSENDVFLILDALHSAHCNLAVLFMYMQNLSIEQIRKAREARDPRFDGLFFIGVKTTGIFCRPICKARAPLEKNVEYYDTAINAIKHGFRPCLMCRPDSAPGSFAWKGVETTVERGARLLAENLDLSIADIAEKLGISTRYFNQLFNEHLQVAPKKYQVYHRLLFAKQLLHESTLPIEEVALASGFNAAKPMQSHLKQHTGLSPSQIRKAKSFSKHNDGETITVLLSYRPPYNWAYVRDFFDIRALQSNEIVTQNSISKALEIAGKAVRFCAVHEGEHNRFRVYFDLSDISVLKASIRMVRKMLDLDSDATFIQQGIKQSGVPEGLLTHGIRLPSIINRFEAGCRAIIGQQVTVKAAIGQLNLLQHNLLGEFENSNGKESDAYKALRPFVSPEQVANADLSFLKMPNARKATLKAFAHFMCQHFDADIKEWLNIKGIGPWTVNYVAMRNSDFPDIFLDTDLIIKNRIKALAQRGVEINSMAAAPWRSYLTLSLWNMEL</sequence>
<dbReference type="Gene3D" id="3.30.310.20">
    <property type="entry name" value="DNA-3-methyladenine glycosylase AlkA, N-terminal domain"/>
    <property type="match status" value="1"/>
</dbReference>
<evidence type="ECO:0000256" key="8">
    <source>
        <dbReference type="ARBA" id="ARBA00023163"/>
    </source>
</evidence>
<evidence type="ECO:0000313" key="12">
    <source>
        <dbReference type="Proteomes" id="UP001249020"/>
    </source>
</evidence>
<dbReference type="InterPro" id="IPR023170">
    <property type="entry name" value="HhH_base_excis_C"/>
</dbReference>
<dbReference type="SMART" id="SM00478">
    <property type="entry name" value="ENDO3c"/>
    <property type="match status" value="1"/>
</dbReference>
<dbReference type="GO" id="GO:0008270">
    <property type="term" value="F:zinc ion binding"/>
    <property type="evidence" value="ECO:0007669"/>
    <property type="project" value="InterPro"/>
</dbReference>
<keyword evidence="9" id="KW-0234">DNA repair</keyword>
<evidence type="ECO:0000313" key="11">
    <source>
        <dbReference type="EMBL" id="MDT0583346.1"/>
    </source>
</evidence>
<keyword evidence="5" id="KW-0227">DNA damage</keyword>
<accession>A0AAW8R237</accession>
<dbReference type="GO" id="GO:0006285">
    <property type="term" value="P:base-excision repair, AP site formation"/>
    <property type="evidence" value="ECO:0007669"/>
    <property type="project" value="TreeGrafter"/>
</dbReference>
<dbReference type="Proteomes" id="UP001249020">
    <property type="component" value="Unassembled WGS sequence"/>
</dbReference>